<proteinExistence type="predicted"/>
<gene>
    <name evidence="1" type="ORF">Tci_929145</name>
</gene>
<evidence type="ECO:0000313" key="1">
    <source>
        <dbReference type="EMBL" id="GFD57176.1"/>
    </source>
</evidence>
<dbReference type="EMBL" id="BKCJ011837978">
    <property type="protein sequence ID" value="GFD57176.1"/>
    <property type="molecule type" value="Genomic_DNA"/>
</dbReference>
<name>A0A699XH44_TANCI</name>
<comment type="caution">
    <text evidence="1">The sequence shown here is derived from an EMBL/GenBank/DDBJ whole genome shotgun (WGS) entry which is preliminary data.</text>
</comment>
<accession>A0A699XH44</accession>
<dbReference type="AlphaFoldDB" id="A0A699XH44"/>
<reference evidence="1" key="1">
    <citation type="journal article" date="2019" name="Sci. Rep.">
        <title>Draft genome of Tanacetum cinerariifolium, the natural source of mosquito coil.</title>
        <authorList>
            <person name="Yamashiro T."/>
            <person name="Shiraishi A."/>
            <person name="Satake H."/>
            <person name="Nakayama K."/>
        </authorList>
    </citation>
    <scope>NUCLEOTIDE SEQUENCE</scope>
</reference>
<organism evidence="1">
    <name type="scientific">Tanacetum cinerariifolium</name>
    <name type="common">Dalmatian daisy</name>
    <name type="synonym">Chrysanthemum cinerariifolium</name>
    <dbReference type="NCBI Taxonomy" id="118510"/>
    <lineage>
        <taxon>Eukaryota</taxon>
        <taxon>Viridiplantae</taxon>
        <taxon>Streptophyta</taxon>
        <taxon>Embryophyta</taxon>
        <taxon>Tracheophyta</taxon>
        <taxon>Spermatophyta</taxon>
        <taxon>Magnoliopsida</taxon>
        <taxon>eudicotyledons</taxon>
        <taxon>Gunneridae</taxon>
        <taxon>Pentapetalae</taxon>
        <taxon>asterids</taxon>
        <taxon>campanulids</taxon>
        <taxon>Asterales</taxon>
        <taxon>Asteraceae</taxon>
        <taxon>Asteroideae</taxon>
        <taxon>Anthemideae</taxon>
        <taxon>Anthemidinae</taxon>
        <taxon>Tanacetum</taxon>
    </lineage>
</organism>
<feature type="non-terminal residue" evidence="1">
    <location>
        <position position="42"/>
    </location>
</feature>
<protein>
    <submittedName>
        <fullName evidence="1">Uncharacterized protein</fullName>
    </submittedName>
</protein>
<sequence length="42" mass="4394">MFGGAVRAPPFTLQLLALGTGKTLADQQLALLRIPNQSGIKS</sequence>